<dbReference type="EMBL" id="CP000967">
    <property type="protein sequence ID" value="ACD57510.1"/>
    <property type="molecule type" value="Genomic_DNA"/>
</dbReference>
<dbReference type="Proteomes" id="UP000001740">
    <property type="component" value="Chromosome"/>
</dbReference>
<gene>
    <name evidence="1" type="ordered locus">PXO_05476</name>
</gene>
<evidence type="ECO:0000313" key="2">
    <source>
        <dbReference type="Proteomes" id="UP000001740"/>
    </source>
</evidence>
<name>A0A0K0GHC8_XANOP</name>
<accession>A0A0K0GHC8</accession>
<evidence type="ECO:0000313" key="1">
    <source>
        <dbReference type="EMBL" id="ACD57510.1"/>
    </source>
</evidence>
<dbReference type="AlphaFoldDB" id="A0A0K0GHC8"/>
<protein>
    <submittedName>
        <fullName evidence="1">Uncharacterized protein</fullName>
    </submittedName>
</protein>
<sequence length="58" mass="6542">MQATFAQVLLWHCQWRFRRQRGLTGIEGRNGGDRSWCRGKSHGAIHQGCQSREGDSAG</sequence>
<reference evidence="1 2" key="1">
    <citation type="journal article" date="2008" name="BMC Genomics">
        <title>Genome sequence and rapid evolution of the rice pathogen Xanthomonas oryzae pv. oryzae PXO99A.</title>
        <authorList>
            <person name="Salzberg S.L."/>
            <person name="Sommer D.D."/>
            <person name="Schatz M.C."/>
            <person name="Phillippy A.M."/>
            <person name="Rabinowicz P.D."/>
            <person name="Tsuge S."/>
            <person name="Furutani A."/>
            <person name="Ochiai H."/>
            <person name="Delcher A.L."/>
            <person name="Kelley D."/>
            <person name="Madupu R."/>
            <person name="Puiu D."/>
            <person name="Radune D."/>
            <person name="Shumway M."/>
            <person name="Trapnell C."/>
            <person name="Aparna G."/>
            <person name="Jha G."/>
            <person name="Pandey A."/>
            <person name="Patil P.B."/>
            <person name="Ishihara H."/>
            <person name="Meyer D.F."/>
            <person name="Szurek B."/>
            <person name="Verdier V."/>
            <person name="Koebnik R."/>
            <person name="Dow J.M."/>
            <person name="Ryan R.P."/>
            <person name="Hirata H."/>
            <person name="Tsuyumu S."/>
            <person name="Won Lee S."/>
            <person name="Seo Y.S."/>
            <person name="Sriariyanum M."/>
            <person name="Ronald P.C."/>
            <person name="Sonti R.V."/>
            <person name="Van Sluys M.A."/>
            <person name="Leach J.E."/>
            <person name="White F.F."/>
            <person name="Bogdanove A.J."/>
        </authorList>
    </citation>
    <scope>NUCLEOTIDE SEQUENCE [LARGE SCALE GENOMIC DNA]</scope>
    <source>
        <strain evidence="1 2">PXO99A</strain>
    </source>
</reference>
<dbReference type="HOGENOM" id="CLU_2978208_0_0_6"/>
<dbReference type="KEGG" id="xop:PXO_05476"/>
<organism evidence="1 2">
    <name type="scientific">Xanthomonas oryzae pv. oryzae (strain PXO99A)</name>
    <dbReference type="NCBI Taxonomy" id="360094"/>
    <lineage>
        <taxon>Bacteria</taxon>
        <taxon>Pseudomonadati</taxon>
        <taxon>Pseudomonadota</taxon>
        <taxon>Gammaproteobacteria</taxon>
        <taxon>Lysobacterales</taxon>
        <taxon>Lysobacteraceae</taxon>
        <taxon>Xanthomonas</taxon>
    </lineage>
</organism>
<proteinExistence type="predicted"/>